<evidence type="ECO:0000256" key="3">
    <source>
        <dbReference type="ARBA" id="ARBA00022989"/>
    </source>
</evidence>
<proteinExistence type="predicted"/>
<feature type="transmembrane region" description="Helical" evidence="5">
    <location>
        <begin position="71"/>
        <end position="97"/>
    </location>
</feature>
<reference evidence="6 7" key="1">
    <citation type="journal article" date="2015" name="J. Virol.">
        <title>High-throughput analysis of human cytomegalovirus genome diversity highlights the widespread occurrence of gene-disrupting mutations and pervasive recombination.</title>
        <authorList>
            <person name="Sijmons S."/>
            <person name="Thys K."/>
            <person name="Mbong Ngwese M."/>
            <person name="Van Damme E."/>
            <person name="Dvorak J."/>
            <person name="Van Loock M."/>
            <person name="Li G."/>
            <person name="Tachezy R."/>
            <person name="Busson L."/>
            <person name="Aerssens J."/>
            <person name="Van Ranst M."/>
            <person name="Maes P."/>
        </authorList>
    </citation>
    <scope>NUCLEOTIDE SEQUENCE [LARGE SCALE GENOMIC DNA]</scope>
    <source>
        <strain evidence="6">BE/10/2011</strain>
    </source>
</reference>
<comment type="subcellular location">
    <subcellularLocation>
        <location evidence="1">Membrane</location>
        <topology evidence="1">Multi-pass membrane protein</topology>
    </subcellularLocation>
</comment>
<gene>
    <name evidence="6" type="primary">US17</name>
</gene>
<keyword evidence="2 5" id="KW-0812">Transmembrane</keyword>
<organism evidence="6 7">
    <name type="scientific">Human cytomegalovirus</name>
    <name type="common">HHV-5</name>
    <name type="synonym">Human herpesvirus 5</name>
    <dbReference type="NCBI Taxonomy" id="10359"/>
    <lineage>
        <taxon>Viruses</taxon>
        <taxon>Duplodnaviria</taxon>
        <taxon>Heunggongvirae</taxon>
        <taxon>Peploviricota</taxon>
        <taxon>Herviviricetes</taxon>
        <taxon>Herpesvirales</taxon>
        <taxon>Orthoherpesviridae</taxon>
        <taxon>Betaherpesvirinae</taxon>
        <taxon>Cytomegalovirus</taxon>
        <taxon>Cytomegalovirus humanbeta5</taxon>
    </lineage>
</organism>
<dbReference type="Pfam" id="PF01027">
    <property type="entry name" value="Bax1-I"/>
    <property type="match status" value="1"/>
</dbReference>
<dbReference type="Proteomes" id="UP000112015">
    <property type="component" value="Segment"/>
</dbReference>
<evidence type="ECO:0000313" key="6">
    <source>
        <dbReference type="EMBL" id="AKI08704.1"/>
    </source>
</evidence>
<name>A0A0G2TG38_HCMV</name>
<feature type="transmembrane region" description="Helical" evidence="5">
    <location>
        <begin position="226"/>
        <end position="246"/>
    </location>
</feature>
<organismHost>
    <name type="scientific">Homo sapiens</name>
    <name type="common">Human</name>
    <dbReference type="NCBI Taxonomy" id="9606"/>
</organismHost>
<protein>
    <submittedName>
        <fullName evidence="6">Membrane protein US17</fullName>
    </submittedName>
</protein>
<evidence type="ECO:0000256" key="1">
    <source>
        <dbReference type="ARBA" id="ARBA00004141"/>
    </source>
</evidence>
<evidence type="ECO:0000256" key="2">
    <source>
        <dbReference type="ARBA" id="ARBA00022692"/>
    </source>
</evidence>
<dbReference type="GO" id="GO:0016020">
    <property type="term" value="C:membrane"/>
    <property type="evidence" value="ECO:0007669"/>
    <property type="project" value="UniProtKB-SubCell"/>
</dbReference>
<feature type="transmembrane region" description="Helical" evidence="5">
    <location>
        <begin position="109"/>
        <end position="129"/>
    </location>
</feature>
<evidence type="ECO:0000256" key="5">
    <source>
        <dbReference type="SAM" id="Phobius"/>
    </source>
</evidence>
<accession>A0A0G2TG38</accession>
<feature type="transmembrane region" description="Helical" evidence="5">
    <location>
        <begin position="135"/>
        <end position="157"/>
    </location>
</feature>
<feature type="transmembrane region" description="Helical" evidence="5">
    <location>
        <begin position="43"/>
        <end position="65"/>
    </location>
</feature>
<keyword evidence="3 5" id="KW-1133">Transmembrane helix</keyword>
<evidence type="ECO:0000256" key="4">
    <source>
        <dbReference type="ARBA" id="ARBA00023136"/>
    </source>
</evidence>
<dbReference type="EMBL" id="KP745639">
    <property type="protein sequence ID" value="AKI08704.1"/>
    <property type="molecule type" value="Genomic_DNA"/>
</dbReference>
<keyword evidence="4 5" id="KW-0472">Membrane</keyword>
<feature type="transmembrane region" description="Helical" evidence="5">
    <location>
        <begin position="195"/>
        <end position="214"/>
    </location>
</feature>
<feature type="transmembrane region" description="Helical" evidence="5">
    <location>
        <begin position="164"/>
        <end position="183"/>
    </location>
</feature>
<dbReference type="InterPro" id="IPR006214">
    <property type="entry name" value="Bax_inhibitor_1-related"/>
</dbReference>
<evidence type="ECO:0000313" key="7">
    <source>
        <dbReference type="Proteomes" id="UP000112015"/>
    </source>
</evidence>
<sequence length="293" mass="31923">MSPNSEATGTAWAPPPPRPSRGVIMISSVSTNDVRRFLLCMRVYSTVAVQGTCTFLLCLGLVLAFPHLKGTVFLCCTGFMPPLSLMVPTICLALLHGKRDEGSFTSPPSPGLLTIYSVLTTLSVIVASACSSSTLVTFSGLLACVLFSLCSCVTGLAGHNHRRWQVIVTLFVIGIIAFLIALYLQPVPLGHKLFLGYYAMALSFMLVVTVFDTTRLFEIAWSEADLLTLCLYENLVYLYLLILILFTTEDSLDKLIAWMTWLSSRATGATNAASISGCDLLREVQRNLTRTMA</sequence>